<keyword evidence="3" id="KW-1185">Reference proteome</keyword>
<evidence type="ECO:0000313" key="2">
    <source>
        <dbReference type="EMBL" id="KAF7309305.1"/>
    </source>
</evidence>
<dbReference type="GeneID" id="59342386"/>
<evidence type="ECO:0000259" key="1">
    <source>
        <dbReference type="Pfam" id="PF13013"/>
    </source>
</evidence>
<sequence>MLITENTTIDTSLAFPRLELGISRTEQLQPITTVTTACERLTQLGCEPPPPMSLLDLPAELLHEIAGYLPDLHSTFEATILGDVRPGEYARVDALRALAQSCRRLRAELLPLQWRTARAYFTARNLRRKPRTREKMLERRMARLRRAAYLHPFVQTLAVTLDECTEDNWHGLVAFVRVLDALPRLQSVVIIALPPDAAKLLATALEGKSFPNIRHLTMPAHGHVLRVLRAVPGLRALTLGDGLSLILRPSAAEIAAACPGLRALNNVFPGTNADEARQLFAALHAHFPRVERMMLNGRFGADALRSLRPFAALRELAIRYRGPSAWERAEDVPTPGELLRVLRLTFAARAGGTLRATVEVLPTPTGEWNPDVNLVERVQVAEM</sequence>
<comment type="caution">
    <text evidence="2">The sequence shown here is derived from an EMBL/GenBank/DDBJ whole genome shotgun (WGS) entry which is preliminary data.</text>
</comment>
<name>A0A8H6SZS1_9AGAR</name>
<dbReference type="EMBL" id="JACAZF010000003">
    <property type="protein sequence ID" value="KAF7309305.1"/>
    <property type="molecule type" value="Genomic_DNA"/>
</dbReference>
<dbReference type="AlphaFoldDB" id="A0A8H6SZS1"/>
<proteinExistence type="predicted"/>
<protein>
    <recommendedName>
        <fullName evidence="1">F-box domain-containing protein</fullName>
    </recommendedName>
</protein>
<reference evidence="2" key="1">
    <citation type="submission" date="2020-05" db="EMBL/GenBank/DDBJ databases">
        <title>Mycena genomes resolve the evolution of fungal bioluminescence.</title>
        <authorList>
            <person name="Tsai I.J."/>
        </authorList>
    </citation>
    <scope>NUCLEOTIDE SEQUENCE</scope>
    <source>
        <strain evidence="2">171206Taipei</strain>
    </source>
</reference>
<dbReference type="OrthoDB" id="2897256at2759"/>
<feature type="domain" description="F-box" evidence="1">
    <location>
        <begin position="37"/>
        <end position="126"/>
    </location>
</feature>
<accession>A0A8H6SZS1</accession>
<organism evidence="2 3">
    <name type="scientific">Mycena indigotica</name>
    <dbReference type="NCBI Taxonomy" id="2126181"/>
    <lineage>
        <taxon>Eukaryota</taxon>
        <taxon>Fungi</taxon>
        <taxon>Dikarya</taxon>
        <taxon>Basidiomycota</taxon>
        <taxon>Agaricomycotina</taxon>
        <taxon>Agaricomycetes</taxon>
        <taxon>Agaricomycetidae</taxon>
        <taxon>Agaricales</taxon>
        <taxon>Marasmiineae</taxon>
        <taxon>Mycenaceae</taxon>
        <taxon>Mycena</taxon>
    </lineage>
</organism>
<gene>
    <name evidence="2" type="ORF">MIND_00300800</name>
</gene>
<dbReference type="RefSeq" id="XP_037222755.1">
    <property type="nucleotide sequence ID" value="XM_037359870.1"/>
</dbReference>
<dbReference type="Pfam" id="PF13013">
    <property type="entry name" value="F-box-like_2"/>
    <property type="match status" value="1"/>
</dbReference>
<dbReference type="Proteomes" id="UP000636479">
    <property type="component" value="Unassembled WGS sequence"/>
</dbReference>
<dbReference type="InterPro" id="IPR001810">
    <property type="entry name" value="F-box_dom"/>
</dbReference>
<evidence type="ECO:0000313" key="3">
    <source>
        <dbReference type="Proteomes" id="UP000636479"/>
    </source>
</evidence>